<organism evidence="3 4">
    <name type="scientific">Favolaschia claudopus</name>
    <dbReference type="NCBI Taxonomy" id="2862362"/>
    <lineage>
        <taxon>Eukaryota</taxon>
        <taxon>Fungi</taxon>
        <taxon>Dikarya</taxon>
        <taxon>Basidiomycota</taxon>
        <taxon>Agaricomycotina</taxon>
        <taxon>Agaricomycetes</taxon>
        <taxon>Agaricomycetidae</taxon>
        <taxon>Agaricales</taxon>
        <taxon>Marasmiineae</taxon>
        <taxon>Mycenaceae</taxon>
        <taxon>Favolaschia</taxon>
    </lineage>
</organism>
<dbReference type="SUPFAM" id="SSF54160">
    <property type="entry name" value="Chromo domain-like"/>
    <property type="match status" value="1"/>
</dbReference>
<reference evidence="3 4" key="1">
    <citation type="journal article" date="2024" name="J Genomics">
        <title>Draft genome sequencing and assembly of Favolaschia claudopus CIRM-BRFM 2984 isolated from oak limbs.</title>
        <authorList>
            <person name="Navarro D."/>
            <person name="Drula E."/>
            <person name="Chaduli D."/>
            <person name="Cazenave R."/>
            <person name="Ahrendt S."/>
            <person name="Wang J."/>
            <person name="Lipzen A."/>
            <person name="Daum C."/>
            <person name="Barry K."/>
            <person name="Grigoriev I.V."/>
            <person name="Favel A."/>
            <person name="Rosso M.N."/>
            <person name="Martin F."/>
        </authorList>
    </citation>
    <scope>NUCLEOTIDE SEQUENCE [LARGE SCALE GENOMIC DNA]</scope>
    <source>
        <strain evidence="3 4">CIRM-BRFM 2984</strain>
    </source>
</reference>
<dbReference type="PROSITE" id="PS50013">
    <property type="entry name" value="CHROMO_2"/>
    <property type="match status" value="1"/>
</dbReference>
<evidence type="ECO:0000259" key="2">
    <source>
        <dbReference type="PROSITE" id="PS50013"/>
    </source>
</evidence>
<feature type="region of interest" description="Disordered" evidence="1">
    <location>
        <begin position="408"/>
        <end position="443"/>
    </location>
</feature>
<feature type="region of interest" description="Disordered" evidence="1">
    <location>
        <begin position="37"/>
        <end position="81"/>
    </location>
</feature>
<sequence>MLYVTIQLEYRVRWKGYGSGDDSWVAAKDMNASEEIREYERKSAQNKPKPVKLSRRSGRNRFDGSDNAESTDTNACVPAEPPLTIEPVPMQPFLPHLLRRWMEPPLCHYLVARESVLSALTLLSQFPSALLSRSTFPVPPCAEFPTSSLIMEDLLSREYSCYHDLGSDQRSEAKVAVVVEMLSKSYLLESSQPEDKIVGVTHIPATRKGLLRCCLDWSAVLGPLAHQSVVSGTSQQSLPSPQPYSTRTPPGWISSPCNALSSLGSAIVHCDGEALWLVWPGTPSNLHWWTQNHRHPSHGRIPEAIKVLDGLELMFLTEPCSFVLPPFAIYWCIGFSLASYTCVSFASAAHWTVAQDGLATFKEAATGGCALDVMQRLLTETQTWDQILQPAGPAASYLTEWKLLNPASSPTKKKKKKKKKSASTVLGGGAVDDGRQLQRSQKYQIHPSVSHAINAALPA</sequence>
<accession>A0AAV9Z8C9</accession>
<gene>
    <name evidence="3" type="ORF">R3P38DRAFT_3134212</name>
</gene>
<dbReference type="Proteomes" id="UP001362999">
    <property type="component" value="Unassembled WGS sequence"/>
</dbReference>
<comment type="caution">
    <text evidence="3">The sequence shown here is derived from an EMBL/GenBank/DDBJ whole genome shotgun (WGS) entry which is preliminary data.</text>
</comment>
<feature type="compositionally biased region" description="Basic residues" evidence="1">
    <location>
        <begin position="49"/>
        <end position="59"/>
    </location>
</feature>
<evidence type="ECO:0000313" key="3">
    <source>
        <dbReference type="EMBL" id="KAK6972294.1"/>
    </source>
</evidence>
<name>A0AAV9Z8C9_9AGAR</name>
<dbReference type="EMBL" id="JAWWNJ010000189">
    <property type="protein sequence ID" value="KAK6972294.1"/>
    <property type="molecule type" value="Genomic_DNA"/>
</dbReference>
<dbReference type="Gene3D" id="2.40.50.40">
    <property type="match status" value="1"/>
</dbReference>
<dbReference type="AlphaFoldDB" id="A0AAV9Z8C9"/>
<feature type="domain" description="Chromo" evidence="2">
    <location>
        <begin position="1"/>
        <end position="51"/>
    </location>
</feature>
<dbReference type="InterPro" id="IPR016197">
    <property type="entry name" value="Chromo-like_dom_sf"/>
</dbReference>
<dbReference type="InterPro" id="IPR000953">
    <property type="entry name" value="Chromo/chromo_shadow_dom"/>
</dbReference>
<keyword evidence="4" id="KW-1185">Reference proteome</keyword>
<dbReference type="GO" id="GO:0006338">
    <property type="term" value="P:chromatin remodeling"/>
    <property type="evidence" value="ECO:0007669"/>
    <property type="project" value="UniProtKB-ARBA"/>
</dbReference>
<evidence type="ECO:0000313" key="4">
    <source>
        <dbReference type="Proteomes" id="UP001362999"/>
    </source>
</evidence>
<proteinExistence type="predicted"/>
<evidence type="ECO:0000256" key="1">
    <source>
        <dbReference type="SAM" id="MobiDB-lite"/>
    </source>
</evidence>
<feature type="compositionally biased region" description="Basic residues" evidence="1">
    <location>
        <begin position="411"/>
        <end position="421"/>
    </location>
</feature>
<protein>
    <recommendedName>
        <fullName evidence="2">Chromo domain-containing protein</fullName>
    </recommendedName>
</protein>